<dbReference type="InterPro" id="IPR050464">
    <property type="entry name" value="Zeta_carotene_desat/Oxidored"/>
</dbReference>
<gene>
    <name evidence="1" type="ORF">Slin15195_G049550</name>
</gene>
<accession>A0A9Q9ATG0</accession>
<keyword evidence="2" id="KW-1185">Reference proteome</keyword>
<evidence type="ECO:0000313" key="2">
    <source>
        <dbReference type="Proteomes" id="UP001056384"/>
    </source>
</evidence>
<dbReference type="InterPro" id="IPR036188">
    <property type="entry name" value="FAD/NAD-bd_sf"/>
</dbReference>
<reference evidence="1" key="1">
    <citation type="submission" date="2022-06" db="EMBL/GenBank/DDBJ databases">
        <title>Complete genome sequences of two strains of the flax pathogen Septoria linicola.</title>
        <authorList>
            <person name="Lapalu N."/>
            <person name="Simon A."/>
            <person name="Demenou B."/>
            <person name="Paumier D."/>
            <person name="Guillot M.-P."/>
            <person name="Gout L."/>
            <person name="Valade R."/>
        </authorList>
    </citation>
    <scope>NUCLEOTIDE SEQUENCE</scope>
    <source>
        <strain evidence="1">SE15195</strain>
    </source>
</reference>
<evidence type="ECO:0000313" key="1">
    <source>
        <dbReference type="EMBL" id="USW51636.1"/>
    </source>
</evidence>
<name>A0A9Q9ATG0_9PEZI</name>
<dbReference type="PANTHER" id="PTHR42923">
    <property type="entry name" value="PROTOPORPHYRINOGEN OXIDASE"/>
    <property type="match status" value="1"/>
</dbReference>
<protein>
    <submittedName>
        <fullName evidence="1">FAD/NAD(P)-binding domain superfamily</fullName>
    </submittedName>
</protein>
<dbReference type="Gene3D" id="3.50.50.60">
    <property type="entry name" value="FAD/NAD(P)-binding domain"/>
    <property type="match status" value="1"/>
</dbReference>
<dbReference type="AlphaFoldDB" id="A0A9Q9ATG0"/>
<sequence length="168" mass="18644">MIDEHAFFANNIIESDVAILGAGASGTFAAVRLREDYNLKVTVIEKQDRIGGHTHTYNDPATNKPVDYGVLSFWDYGPAKDFFARLRVEITPPPPPTGTSIYVDAENAKNLTGYKDPPFPNVLSSIGIYGNQSEKYNDILLPGYWNFPSRDAIPEGTADIWGVFQKEE</sequence>
<dbReference type="GO" id="GO:0016491">
    <property type="term" value="F:oxidoreductase activity"/>
    <property type="evidence" value="ECO:0007669"/>
    <property type="project" value="TreeGrafter"/>
</dbReference>
<dbReference type="Pfam" id="PF13450">
    <property type="entry name" value="NAD_binding_8"/>
    <property type="match status" value="1"/>
</dbReference>
<dbReference type="Proteomes" id="UP001056384">
    <property type="component" value="Chromosome 3"/>
</dbReference>
<dbReference type="PANTHER" id="PTHR42923:SF26">
    <property type="entry name" value="FMN REDUCTASE LOT6, PUTATIVE (AFU_ORTHOLOGUE AFUA_7G06600)-RELATED"/>
    <property type="match status" value="1"/>
</dbReference>
<dbReference type="SUPFAM" id="SSF51905">
    <property type="entry name" value="FAD/NAD(P)-binding domain"/>
    <property type="match status" value="1"/>
</dbReference>
<organism evidence="1 2">
    <name type="scientific">Septoria linicola</name>
    <dbReference type="NCBI Taxonomy" id="215465"/>
    <lineage>
        <taxon>Eukaryota</taxon>
        <taxon>Fungi</taxon>
        <taxon>Dikarya</taxon>
        <taxon>Ascomycota</taxon>
        <taxon>Pezizomycotina</taxon>
        <taxon>Dothideomycetes</taxon>
        <taxon>Dothideomycetidae</taxon>
        <taxon>Mycosphaerellales</taxon>
        <taxon>Mycosphaerellaceae</taxon>
        <taxon>Septoria</taxon>
    </lineage>
</organism>
<dbReference type="EMBL" id="CP099420">
    <property type="protein sequence ID" value="USW51636.1"/>
    <property type="molecule type" value="Genomic_DNA"/>
</dbReference>
<proteinExistence type="predicted"/>